<feature type="compositionally biased region" description="Gly residues" evidence="1">
    <location>
        <begin position="489"/>
        <end position="502"/>
    </location>
</feature>
<feature type="compositionally biased region" description="Low complexity" evidence="1">
    <location>
        <begin position="109"/>
        <end position="121"/>
    </location>
</feature>
<dbReference type="InParanoid" id="D8LG46"/>
<feature type="domain" description="SPX" evidence="2">
    <location>
        <begin position="1"/>
        <end position="324"/>
    </location>
</feature>
<feature type="compositionally biased region" description="Low complexity" evidence="1">
    <location>
        <begin position="466"/>
        <end position="478"/>
    </location>
</feature>
<organism evidence="3 4">
    <name type="scientific">Ectocarpus siliculosus</name>
    <name type="common">Brown alga</name>
    <name type="synonym">Conferva siliculosa</name>
    <dbReference type="NCBI Taxonomy" id="2880"/>
    <lineage>
        <taxon>Eukaryota</taxon>
        <taxon>Sar</taxon>
        <taxon>Stramenopiles</taxon>
        <taxon>Ochrophyta</taxon>
        <taxon>PX clade</taxon>
        <taxon>Phaeophyceae</taxon>
        <taxon>Ectocarpales</taxon>
        <taxon>Ectocarpaceae</taxon>
        <taxon>Ectocarpus</taxon>
    </lineage>
</organism>
<dbReference type="GO" id="GO:0016036">
    <property type="term" value="P:cellular response to phosphate starvation"/>
    <property type="evidence" value="ECO:0007669"/>
    <property type="project" value="InterPro"/>
</dbReference>
<keyword evidence="4" id="KW-1185">Reference proteome</keyword>
<evidence type="ECO:0000256" key="1">
    <source>
        <dbReference type="SAM" id="MobiDB-lite"/>
    </source>
</evidence>
<dbReference type="Pfam" id="PF03105">
    <property type="entry name" value="SPX"/>
    <property type="match status" value="2"/>
</dbReference>
<feature type="compositionally biased region" description="Polar residues" evidence="1">
    <location>
        <begin position="659"/>
        <end position="668"/>
    </location>
</feature>
<protein>
    <recommendedName>
        <fullName evidence="2">SPX domain-containing protein</fullName>
    </recommendedName>
</protein>
<dbReference type="PROSITE" id="PS51382">
    <property type="entry name" value="SPX"/>
    <property type="match status" value="1"/>
</dbReference>
<name>D8LG46_ECTSI</name>
<proteinExistence type="predicted"/>
<gene>
    <name evidence="3" type="ORF">Esi_0157_0038</name>
</gene>
<feature type="compositionally biased region" description="Low complexity" evidence="1">
    <location>
        <begin position="395"/>
        <end position="414"/>
    </location>
</feature>
<feature type="region of interest" description="Disordered" evidence="1">
    <location>
        <begin position="386"/>
        <end position="427"/>
    </location>
</feature>
<dbReference type="InterPro" id="IPR031142">
    <property type="entry name" value="SPX_prot"/>
</dbReference>
<dbReference type="InterPro" id="IPR004331">
    <property type="entry name" value="SPX_dom"/>
</dbReference>
<evidence type="ECO:0000259" key="2">
    <source>
        <dbReference type="PROSITE" id="PS51382"/>
    </source>
</evidence>
<accession>D8LG46</accession>
<feature type="region of interest" description="Disordered" evidence="1">
    <location>
        <begin position="446"/>
        <end position="502"/>
    </location>
</feature>
<dbReference type="PANTHER" id="PTHR45978:SF7">
    <property type="entry name" value="SPX DOMAIN-CONTAINING PROTEIN 4"/>
    <property type="match status" value="1"/>
</dbReference>
<dbReference type="STRING" id="2880.D8LG46"/>
<dbReference type="CDD" id="cd14447">
    <property type="entry name" value="SPX"/>
    <property type="match status" value="1"/>
</dbReference>
<feature type="region of interest" description="Disordered" evidence="1">
    <location>
        <begin position="615"/>
        <end position="685"/>
    </location>
</feature>
<dbReference type="AlphaFoldDB" id="D8LG46"/>
<dbReference type="Proteomes" id="UP000002630">
    <property type="component" value="Linkage Group LG23"/>
</dbReference>
<feature type="compositionally biased region" description="Gly residues" evidence="1">
    <location>
        <begin position="631"/>
        <end position="640"/>
    </location>
</feature>
<reference evidence="3 4" key="1">
    <citation type="journal article" date="2010" name="Nature">
        <title>The Ectocarpus genome and the independent evolution of multicellularity in brown algae.</title>
        <authorList>
            <person name="Cock J.M."/>
            <person name="Sterck L."/>
            <person name="Rouze P."/>
            <person name="Scornet D."/>
            <person name="Allen A.E."/>
            <person name="Amoutzias G."/>
            <person name="Anthouard V."/>
            <person name="Artiguenave F."/>
            <person name="Aury J.M."/>
            <person name="Badger J.H."/>
            <person name="Beszteri B."/>
            <person name="Billiau K."/>
            <person name="Bonnet E."/>
            <person name="Bothwell J.H."/>
            <person name="Bowler C."/>
            <person name="Boyen C."/>
            <person name="Brownlee C."/>
            <person name="Carrano C.J."/>
            <person name="Charrier B."/>
            <person name="Cho G.Y."/>
            <person name="Coelho S.M."/>
            <person name="Collen J."/>
            <person name="Corre E."/>
            <person name="Da Silva C."/>
            <person name="Delage L."/>
            <person name="Delaroque N."/>
            <person name="Dittami S.M."/>
            <person name="Doulbeau S."/>
            <person name="Elias M."/>
            <person name="Farnham G."/>
            <person name="Gachon C.M."/>
            <person name="Gschloessl B."/>
            <person name="Heesch S."/>
            <person name="Jabbari K."/>
            <person name="Jubin C."/>
            <person name="Kawai H."/>
            <person name="Kimura K."/>
            <person name="Kloareg B."/>
            <person name="Kupper F.C."/>
            <person name="Lang D."/>
            <person name="Le Bail A."/>
            <person name="Leblanc C."/>
            <person name="Lerouge P."/>
            <person name="Lohr M."/>
            <person name="Lopez P.J."/>
            <person name="Martens C."/>
            <person name="Maumus F."/>
            <person name="Michel G."/>
            <person name="Miranda-Saavedra D."/>
            <person name="Morales J."/>
            <person name="Moreau H."/>
            <person name="Motomura T."/>
            <person name="Nagasato C."/>
            <person name="Napoli C.A."/>
            <person name="Nelson D.R."/>
            <person name="Nyvall-Collen P."/>
            <person name="Peters A.F."/>
            <person name="Pommier C."/>
            <person name="Potin P."/>
            <person name="Poulain J."/>
            <person name="Quesneville H."/>
            <person name="Read B."/>
            <person name="Rensing S.A."/>
            <person name="Ritter A."/>
            <person name="Rousvoal S."/>
            <person name="Samanta M."/>
            <person name="Samson G."/>
            <person name="Schroeder D.C."/>
            <person name="Segurens B."/>
            <person name="Strittmatter M."/>
            <person name="Tonon T."/>
            <person name="Tregear J.W."/>
            <person name="Valentin K."/>
            <person name="von Dassow P."/>
            <person name="Yamagishi T."/>
            <person name="Van de Peer Y."/>
            <person name="Wincker P."/>
        </authorList>
    </citation>
    <scope>NUCLEOTIDE SEQUENCE [LARGE SCALE GENOMIC DNA]</scope>
    <source>
        <strain evidence="4">Ec32 / CCAP1310/4</strain>
    </source>
</reference>
<dbReference type="OrthoDB" id="6493944at2759"/>
<dbReference type="EMBL" id="FN648120">
    <property type="protein sequence ID" value="CBN78945.1"/>
    <property type="molecule type" value="Genomic_DNA"/>
</dbReference>
<dbReference type="EMBL" id="FN649748">
    <property type="protein sequence ID" value="CBN78945.1"/>
    <property type="molecule type" value="Genomic_DNA"/>
</dbReference>
<dbReference type="eggNOG" id="KOG1161">
    <property type="taxonomic scope" value="Eukaryota"/>
</dbReference>
<evidence type="ECO:0000313" key="4">
    <source>
        <dbReference type="Proteomes" id="UP000002630"/>
    </source>
</evidence>
<sequence>MKFAKHLARAMDVSDPEWHPFWVNYKQLKKPWDAAAAAPPASTTGTSTMAAAAATENGASHRGGAEGVAASVNTTREELEPAAAGVALTAAVLSCNPRAAAATGDRAVNGESNSTSSGSGTPPREDKKLACGVRDSCRDGLETASGVRETASSSTAVVLACCGNSSSSCAASAAAAAANASGAAAASPAAALGDDSTAAGAAATQQDAQQGLLLQRRRQCECPFFSALLREVDKCRIFFLENEGELKIRTKRLQLALDHLKRPDLSRLSSVKGAHMKLMQACVNFYRDALLVEDFAMLNYTAVIKLLKKRDKLAGTSDQRPFMAEVMADQPFAMYPGVAKRVVQVEQIFRDIEHMCFLRTGEGMKSVMKNELTVVEAFMQLAQESKQVQHKELHGGASSDPRSRSPSSSSGSAATIQQRQHQRPPLISSQAIDVGWCDRTAAAAAVGTSSGGGNGSLEGDREAEARTGTGARGGPTAASAWARPSSADGGSGGGSASGTTGQGGVAAARINAVKSGEIGGRAGGPCQPGCGGRGGWAARAPTAAAAAVAAAATVVRRAPAPTVVVEGGGRAKPEAEWVLSKHAGWMASNGAVAGGCSRAGEGRCNRLGFQGRGGSVGAGEGEAGQRFGVERGQGWGGDWGAGRARVGQSMPSALATPAPSRQQASTRLSVRPLDSSSGGGSSGGGGYAAGVAAVASPATCLGPRLATSAGLIHHHHSKQARFG</sequence>
<dbReference type="PANTHER" id="PTHR45978">
    <property type="entry name" value="SPX DOMAIN-CONTAINING PROTEIN 3"/>
    <property type="match status" value="1"/>
</dbReference>
<feature type="region of interest" description="Disordered" evidence="1">
    <location>
        <begin position="102"/>
        <end position="129"/>
    </location>
</feature>
<evidence type="ECO:0000313" key="3">
    <source>
        <dbReference type="EMBL" id="CBN78945.1"/>
    </source>
</evidence>